<evidence type="ECO:0000313" key="9">
    <source>
        <dbReference type="RefSeq" id="XP_065656081.1"/>
    </source>
</evidence>
<gene>
    <name evidence="9" type="primary">LOC100197740</name>
</gene>
<evidence type="ECO:0000256" key="5">
    <source>
        <dbReference type="ARBA" id="ARBA00022803"/>
    </source>
</evidence>
<dbReference type="SUPFAM" id="SSF48452">
    <property type="entry name" value="TPR-like"/>
    <property type="match status" value="1"/>
</dbReference>
<keyword evidence="2" id="KW-0677">Repeat</keyword>
<proteinExistence type="predicted"/>
<protein>
    <submittedName>
        <fullName evidence="9">Cell division cycle protein 16 homolog</fullName>
    </submittedName>
</protein>
<keyword evidence="8" id="KW-1185">Reference proteome</keyword>
<dbReference type="Gene3D" id="1.25.40.10">
    <property type="entry name" value="Tetratricopeptide repeat domain"/>
    <property type="match status" value="1"/>
</dbReference>
<evidence type="ECO:0000256" key="6">
    <source>
        <dbReference type="ARBA" id="ARBA00023306"/>
    </source>
</evidence>
<keyword evidence="5 7" id="KW-0802">TPR repeat</keyword>
<dbReference type="GO" id="GO:0051301">
    <property type="term" value="P:cell division"/>
    <property type="evidence" value="ECO:0007669"/>
    <property type="project" value="UniProtKB-KW"/>
</dbReference>
<feature type="repeat" description="TPR" evidence="7">
    <location>
        <begin position="384"/>
        <end position="417"/>
    </location>
</feature>
<dbReference type="SMART" id="SM00028">
    <property type="entry name" value="TPR"/>
    <property type="match status" value="7"/>
</dbReference>
<dbReference type="PANTHER" id="PTHR12558">
    <property type="entry name" value="CELL DIVISION CYCLE 16,23,27"/>
    <property type="match status" value="1"/>
</dbReference>
<dbReference type="Proteomes" id="UP001652625">
    <property type="component" value="Chromosome 06"/>
</dbReference>
<dbReference type="PROSITE" id="PS50005">
    <property type="entry name" value="TPR"/>
    <property type="match status" value="3"/>
</dbReference>
<feature type="repeat" description="TPR" evidence="7">
    <location>
        <begin position="460"/>
        <end position="493"/>
    </location>
</feature>
<dbReference type="InterPro" id="IPR011990">
    <property type="entry name" value="TPR-like_helical_dom_sf"/>
</dbReference>
<sequence length="609" mass="69626">MSEANGANFDLSQLRNLVRQYIDQHMYKTALFWADKVYTLSKKEPQDCLWLAHALFLTKQFSRAVHLLKSNDLIIKNSAAKYLAARCLYEEKEFKAALEILESEANDNKLEFRIQNGGSLSVDRNSSSSSSSSVFAIHSNNRKLESSIALLKGMIHENFENKLLATKYYKDALQHDVYCFEAFDNLISHNIMNTSEEFLFLQTLPFSQQCSLEEEKLLKVVYGCKINKFSLPVHEKLPSYLELLKENLDYIVCNAEQYFNNYHYQEAFQLASFVYKTDPLHESCLPLYISCLVEFKMKNELYHVANKLVNNYPYKAVSWFAVGSYYLIIKKNEPARKYFSKATSIDINFGPAWLGFAHSYASEGERDQAISAYFSASKIMPGSHLPYLYLGLEYSLSNNFPYASKFYKEALAISPEDLHIRIELAVLGYENGEYKQAELYLLTSLEKIEKIDCNASDIIEPLYINLGHVSRKQKKFDEGIIYYQKALLFNPKCSSTYASIGLCFLLKRHFKSAVEYCHKSLALKKHDTIAIQLLEQALDCLSHSKDRFLLDEEIVHSSKSESRLSSSSIDLSCVSNNPTPSTETLESSTVEMTDSLCMSLDLSSVNISM</sequence>
<dbReference type="RefSeq" id="XP_065656081.1">
    <property type="nucleotide sequence ID" value="XM_065800009.1"/>
</dbReference>
<name>A0ABM4C3F3_HYDVU</name>
<keyword evidence="6" id="KW-0131">Cell cycle</keyword>
<keyword evidence="1 9" id="KW-0132">Cell division</keyword>
<accession>A0ABM4C3F3</accession>
<evidence type="ECO:0000313" key="8">
    <source>
        <dbReference type="Proteomes" id="UP001652625"/>
    </source>
</evidence>
<dbReference type="GeneID" id="100197740"/>
<evidence type="ECO:0000256" key="2">
    <source>
        <dbReference type="ARBA" id="ARBA00022737"/>
    </source>
</evidence>
<reference evidence="9" key="1">
    <citation type="submission" date="2025-08" db="UniProtKB">
        <authorList>
            <consortium name="RefSeq"/>
        </authorList>
    </citation>
    <scope>IDENTIFICATION</scope>
</reference>
<keyword evidence="4" id="KW-0833">Ubl conjugation pathway</keyword>
<evidence type="ECO:0000256" key="3">
    <source>
        <dbReference type="ARBA" id="ARBA00022776"/>
    </source>
</evidence>
<evidence type="ECO:0000256" key="1">
    <source>
        <dbReference type="ARBA" id="ARBA00022618"/>
    </source>
</evidence>
<dbReference type="Pfam" id="PF13181">
    <property type="entry name" value="TPR_8"/>
    <property type="match status" value="2"/>
</dbReference>
<dbReference type="InterPro" id="IPR019734">
    <property type="entry name" value="TPR_rpt"/>
</dbReference>
<feature type="repeat" description="TPR" evidence="7">
    <location>
        <begin position="316"/>
        <end position="349"/>
    </location>
</feature>
<organism evidence="8 9">
    <name type="scientific">Hydra vulgaris</name>
    <name type="common">Hydra</name>
    <name type="synonym">Hydra attenuata</name>
    <dbReference type="NCBI Taxonomy" id="6087"/>
    <lineage>
        <taxon>Eukaryota</taxon>
        <taxon>Metazoa</taxon>
        <taxon>Cnidaria</taxon>
        <taxon>Hydrozoa</taxon>
        <taxon>Hydroidolina</taxon>
        <taxon>Anthoathecata</taxon>
        <taxon>Aplanulata</taxon>
        <taxon>Hydridae</taxon>
        <taxon>Hydra</taxon>
    </lineage>
</organism>
<evidence type="ECO:0000256" key="4">
    <source>
        <dbReference type="ARBA" id="ARBA00022786"/>
    </source>
</evidence>
<dbReference type="Pfam" id="PF12895">
    <property type="entry name" value="ANAPC3"/>
    <property type="match status" value="1"/>
</dbReference>
<dbReference type="PANTHER" id="PTHR12558:SF9">
    <property type="entry name" value="CELL DIVISION CYCLE PROTEIN 16 HOMOLOG"/>
    <property type="match status" value="1"/>
</dbReference>
<evidence type="ECO:0000256" key="7">
    <source>
        <dbReference type="PROSITE-ProRule" id="PRU00339"/>
    </source>
</evidence>
<keyword evidence="3" id="KW-0498">Mitosis</keyword>